<comment type="subcellular location">
    <subcellularLocation>
        <location evidence="2">Endoplasmic reticulum membrane</location>
        <topology evidence="2">Multi-pass membrane protein</topology>
    </subcellularLocation>
</comment>
<dbReference type="EnsemblMetazoa" id="XM_016983406">
    <property type="protein sequence ID" value="XP_016838895"/>
    <property type="gene ID" value="LOC100119956"/>
</dbReference>
<evidence type="ECO:0000256" key="8">
    <source>
        <dbReference type="ARBA" id="ARBA00023098"/>
    </source>
</evidence>
<dbReference type="KEGG" id="nvi:100119956"/>
<feature type="domain" description="Alkylglycerol monooxygenase C-terminal" evidence="16">
    <location>
        <begin position="339"/>
        <end position="421"/>
    </location>
</feature>
<dbReference type="GeneID" id="100119956"/>
<dbReference type="PANTHER" id="PTHR21624:SF1">
    <property type="entry name" value="ALKYLGLYCEROL MONOOXYGENASE"/>
    <property type="match status" value="1"/>
</dbReference>
<dbReference type="EnsemblMetazoa" id="XM_008208014">
    <property type="protein sequence ID" value="XP_008206236"/>
    <property type="gene ID" value="LOC100119956"/>
</dbReference>
<keyword evidence="5 14" id="KW-1133">Transmembrane helix</keyword>
<evidence type="ECO:0000313" key="17">
    <source>
        <dbReference type="EnsemblMetazoa" id="XP_008206236"/>
    </source>
</evidence>
<dbReference type="RefSeq" id="XP_031783289.1">
    <property type="nucleotide sequence ID" value="XM_031927429.2"/>
</dbReference>
<name>A0A7M7H3H1_NASVI</name>
<evidence type="ECO:0000256" key="14">
    <source>
        <dbReference type="SAM" id="Phobius"/>
    </source>
</evidence>
<comment type="cofactor">
    <cofactor evidence="1">
        <name>Fe cation</name>
        <dbReference type="ChEBI" id="CHEBI:24875"/>
    </cofactor>
</comment>
<evidence type="ECO:0000313" key="18">
    <source>
        <dbReference type="Proteomes" id="UP000002358"/>
    </source>
</evidence>
<evidence type="ECO:0000256" key="1">
    <source>
        <dbReference type="ARBA" id="ARBA00001962"/>
    </source>
</evidence>
<evidence type="ECO:0000256" key="4">
    <source>
        <dbReference type="ARBA" id="ARBA00022824"/>
    </source>
</evidence>
<dbReference type="GO" id="GO:0050479">
    <property type="term" value="F:glyceryl-ether monooxygenase activity"/>
    <property type="evidence" value="ECO:0007669"/>
    <property type="project" value="UniProtKB-EC"/>
</dbReference>
<dbReference type="GO" id="GO:0008610">
    <property type="term" value="P:lipid biosynthetic process"/>
    <property type="evidence" value="ECO:0007669"/>
    <property type="project" value="InterPro"/>
</dbReference>
<dbReference type="RefSeq" id="XP_016838895.1">
    <property type="nucleotide sequence ID" value="XM_016983406.3"/>
</dbReference>
<accession>A0A7M7H3H1</accession>
<protein>
    <recommendedName>
        <fullName evidence="12">Alkylglycerol monooxygenase</fullName>
        <ecNumber evidence="11">1.14.16.5</ecNumber>
    </recommendedName>
</protein>
<dbReference type="EC" id="1.14.16.5" evidence="11"/>
<keyword evidence="8" id="KW-0443">Lipid metabolism</keyword>
<dbReference type="EnsemblMetazoa" id="XM_031927429">
    <property type="protein sequence ID" value="XP_031783289"/>
    <property type="gene ID" value="LOC100119956"/>
</dbReference>
<keyword evidence="3 14" id="KW-0812">Transmembrane</keyword>
<dbReference type="InterPro" id="IPR056853">
    <property type="entry name" value="AGMP_C"/>
</dbReference>
<evidence type="ECO:0000259" key="15">
    <source>
        <dbReference type="Pfam" id="PF04116"/>
    </source>
</evidence>
<evidence type="ECO:0000259" key="16">
    <source>
        <dbReference type="Pfam" id="PF24858"/>
    </source>
</evidence>
<dbReference type="Pfam" id="PF04116">
    <property type="entry name" value="FA_hydroxylase"/>
    <property type="match status" value="1"/>
</dbReference>
<keyword evidence="18" id="KW-1185">Reference proteome</keyword>
<dbReference type="OrthoDB" id="6354873at2759"/>
<dbReference type="GO" id="GO:0005506">
    <property type="term" value="F:iron ion binding"/>
    <property type="evidence" value="ECO:0007669"/>
    <property type="project" value="InterPro"/>
</dbReference>
<evidence type="ECO:0000256" key="2">
    <source>
        <dbReference type="ARBA" id="ARBA00004477"/>
    </source>
</evidence>
<proteinExistence type="inferred from homology"/>
<evidence type="ECO:0000256" key="3">
    <source>
        <dbReference type="ARBA" id="ARBA00022692"/>
    </source>
</evidence>
<evidence type="ECO:0000256" key="11">
    <source>
        <dbReference type="ARBA" id="ARBA00039026"/>
    </source>
</evidence>
<evidence type="ECO:0000256" key="10">
    <source>
        <dbReference type="ARBA" id="ARBA00038190"/>
    </source>
</evidence>
<reference evidence="17" key="1">
    <citation type="submission" date="2021-01" db="UniProtKB">
        <authorList>
            <consortium name="EnsemblMetazoa"/>
        </authorList>
    </citation>
    <scope>IDENTIFICATION</scope>
</reference>
<sequence>MNATTYEGYADLIGGLKHAGMLLYIVNPYETTFERLEDVPDYHLQVWFPFFLLIALENAILYAKKPSSFRLNDHVSSLSHWIMQETGRVAFRGAEYYAYIVIYEKFRLSSLTWDSPWTWYMTAVAVDFCYYWVHRANHEVLFLWAHHQVHHSSEEFNLVVGLRQSVLQQWCSFMFYLPLAFFIPPSHFVAHHQFNLIYQLWIHTTVINDLGPLEWIFNTPKHHRVHHGCNIYCLDTNYGGVLIVWDRIFGTFAQERAKEEIIYGLVVSPQSYNPLYLQVFYALAMIGRSLDMGNLRDRLAVYWKGPSWQPGLPRLGLDEFKVNVTSRVKYNPQLPTWQSCYIVLHFCLVLYTHCQLYDEKTQFSQELHGISSTAMVINNVCALTTLGLLFDRSKFAGLLELTRCLCYLYFFRYNLITSSTSRSLFALPFITHFYVASCCLWIYDILRIAATR</sequence>
<keyword evidence="4" id="KW-0256">Endoplasmic reticulum</keyword>
<feature type="domain" description="Fatty acid hydroxylase" evidence="15">
    <location>
        <begin position="121"/>
        <end position="251"/>
    </location>
</feature>
<evidence type="ECO:0000256" key="12">
    <source>
        <dbReference type="ARBA" id="ARBA00040992"/>
    </source>
</evidence>
<dbReference type="RefSeq" id="XP_031783288.1">
    <property type="nucleotide sequence ID" value="XM_031927428.2"/>
</dbReference>
<dbReference type="Proteomes" id="UP000002358">
    <property type="component" value="Chromosome 3"/>
</dbReference>
<dbReference type="InParanoid" id="A0A7M7H3H1"/>
<evidence type="ECO:0000256" key="7">
    <source>
        <dbReference type="ARBA" id="ARBA00023004"/>
    </source>
</evidence>
<dbReference type="InterPro" id="IPR006694">
    <property type="entry name" value="Fatty_acid_hydroxylase"/>
</dbReference>
<dbReference type="EnsemblMetazoa" id="XM_031927428">
    <property type="protein sequence ID" value="XP_031783288"/>
    <property type="gene ID" value="LOC100119956"/>
</dbReference>
<evidence type="ECO:0000256" key="9">
    <source>
        <dbReference type="ARBA" id="ARBA00023136"/>
    </source>
</evidence>
<dbReference type="GO" id="GO:0005789">
    <property type="term" value="C:endoplasmic reticulum membrane"/>
    <property type="evidence" value="ECO:0007669"/>
    <property type="project" value="UniProtKB-SubCell"/>
</dbReference>
<dbReference type="PANTHER" id="PTHR21624">
    <property type="entry name" value="STEROL DESATURASE-RELATED PROTEIN"/>
    <property type="match status" value="1"/>
</dbReference>
<dbReference type="Pfam" id="PF24858">
    <property type="entry name" value="AGMP_C"/>
    <property type="match status" value="1"/>
</dbReference>
<dbReference type="InterPro" id="IPR051689">
    <property type="entry name" value="Sterol_desaturase/TMEM195"/>
</dbReference>
<evidence type="ECO:0000256" key="6">
    <source>
        <dbReference type="ARBA" id="ARBA00023002"/>
    </source>
</evidence>
<organism evidence="17 18">
    <name type="scientific">Nasonia vitripennis</name>
    <name type="common">Parasitic wasp</name>
    <dbReference type="NCBI Taxonomy" id="7425"/>
    <lineage>
        <taxon>Eukaryota</taxon>
        <taxon>Metazoa</taxon>
        <taxon>Ecdysozoa</taxon>
        <taxon>Arthropoda</taxon>
        <taxon>Hexapoda</taxon>
        <taxon>Insecta</taxon>
        <taxon>Pterygota</taxon>
        <taxon>Neoptera</taxon>
        <taxon>Endopterygota</taxon>
        <taxon>Hymenoptera</taxon>
        <taxon>Apocrita</taxon>
        <taxon>Proctotrupomorpha</taxon>
        <taxon>Chalcidoidea</taxon>
        <taxon>Pteromalidae</taxon>
        <taxon>Pteromalinae</taxon>
        <taxon>Nasonia</taxon>
    </lineage>
</organism>
<comment type="catalytic activity">
    <reaction evidence="13">
        <text>1-O-(1,2-saturated-alkyl)-sn-glycerol + (6R)-L-erythro-5,6,7,8-tetrahydrobiopterin + O2 = a 1-(1-hydroxyalkyl)-sn-glycerol + (6R)-L-erythro-6,7-dihydrobiopterin + H2O</text>
        <dbReference type="Rhea" id="RHEA:36255"/>
        <dbReference type="ChEBI" id="CHEBI:15377"/>
        <dbReference type="ChEBI" id="CHEBI:15379"/>
        <dbReference type="ChEBI" id="CHEBI:43120"/>
        <dbReference type="ChEBI" id="CHEBI:59560"/>
        <dbReference type="ChEBI" id="CHEBI:73418"/>
        <dbReference type="ChEBI" id="CHEBI:83957"/>
        <dbReference type="EC" id="1.14.16.5"/>
    </reaction>
</comment>
<keyword evidence="9 14" id="KW-0472">Membrane</keyword>
<dbReference type="RefSeq" id="XP_008206236.1">
    <property type="nucleotide sequence ID" value="XM_008208014.4"/>
</dbReference>
<keyword evidence="7" id="KW-0408">Iron</keyword>
<comment type="similarity">
    <text evidence="10">Belongs to the sterol desaturase family. TMEM195 subfamily.</text>
</comment>
<keyword evidence="6" id="KW-0560">Oxidoreductase</keyword>
<feature type="transmembrane region" description="Helical" evidence="14">
    <location>
        <begin position="425"/>
        <end position="446"/>
    </location>
</feature>
<dbReference type="GO" id="GO:0006643">
    <property type="term" value="P:membrane lipid metabolic process"/>
    <property type="evidence" value="ECO:0007669"/>
    <property type="project" value="TreeGrafter"/>
</dbReference>
<dbReference type="AlphaFoldDB" id="A0A7M7H3H1"/>
<evidence type="ECO:0000256" key="5">
    <source>
        <dbReference type="ARBA" id="ARBA00022989"/>
    </source>
</evidence>
<evidence type="ECO:0000256" key="13">
    <source>
        <dbReference type="ARBA" id="ARBA00047556"/>
    </source>
</evidence>